<dbReference type="Proteomes" id="UP000586918">
    <property type="component" value="Unassembled WGS sequence"/>
</dbReference>
<dbReference type="Pfam" id="PF04264">
    <property type="entry name" value="YceI"/>
    <property type="match status" value="1"/>
</dbReference>
<evidence type="ECO:0000313" key="4">
    <source>
        <dbReference type="Proteomes" id="UP000586918"/>
    </source>
</evidence>
<gene>
    <name evidence="3" type="ORF">HF519_13200</name>
</gene>
<keyword evidence="4" id="KW-1185">Reference proteome</keyword>
<dbReference type="InterPro" id="IPR007372">
    <property type="entry name" value="Lipid/polyisoprenoid-bd_YceI"/>
</dbReference>
<organism evidence="3 4">
    <name type="scientific">Pseudonocardia bannensis</name>
    <dbReference type="NCBI Taxonomy" id="630973"/>
    <lineage>
        <taxon>Bacteria</taxon>
        <taxon>Bacillati</taxon>
        <taxon>Actinomycetota</taxon>
        <taxon>Actinomycetes</taxon>
        <taxon>Pseudonocardiales</taxon>
        <taxon>Pseudonocardiaceae</taxon>
        <taxon>Pseudonocardia</taxon>
    </lineage>
</organism>
<proteinExistence type="inferred from homology"/>
<name>A0A848DIZ5_9PSEU</name>
<dbReference type="SUPFAM" id="SSF49464">
    <property type="entry name" value="Carboxypeptidase regulatory domain-like"/>
    <property type="match status" value="1"/>
</dbReference>
<dbReference type="PANTHER" id="PTHR34406">
    <property type="entry name" value="PROTEIN YCEI"/>
    <property type="match status" value="1"/>
</dbReference>
<evidence type="ECO:0000256" key="1">
    <source>
        <dbReference type="ARBA" id="ARBA00008812"/>
    </source>
</evidence>
<dbReference type="InterPro" id="IPR036761">
    <property type="entry name" value="TTHA0802/YceI-like_sf"/>
</dbReference>
<dbReference type="AlphaFoldDB" id="A0A848DIZ5"/>
<reference evidence="3 4" key="1">
    <citation type="submission" date="2020-04" db="EMBL/GenBank/DDBJ databases">
        <authorList>
            <person name="Klaysubun C."/>
            <person name="Duangmal K."/>
            <person name="Lipun K."/>
        </authorList>
    </citation>
    <scope>NUCLEOTIDE SEQUENCE [LARGE SCALE GENOMIC DNA]</scope>
    <source>
        <strain evidence="3 4">DSM 45300</strain>
    </source>
</reference>
<dbReference type="InterPro" id="IPR008969">
    <property type="entry name" value="CarboxyPept-like_regulatory"/>
</dbReference>
<protein>
    <recommendedName>
        <fullName evidence="2">Lipid/polyisoprenoid-binding YceI-like domain-containing protein</fullName>
    </recommendedName>
</protein>
<dbReference type="SMART" id="SM00867">
    <property type="entry name" value="YceI"/>
    <property type="match status" value="1"/>
</dbReference>
<evidence type="ECO:0000259" key="2">
    <source>
        <dbReference type="SMART" id="SM00867"/>
    </source>
</evidence>
<comment type="caution">
    <text evidence="3">The sequence shown here is derived from an EMBL/GenBank/DDBJ whole genome shotgun (WGS) entry which is preliminary data.</text>
</comment>
<dbReference type="SUPFAM" id="SSF101874">
    <property type="entry name" value="YceI-like"/>
    <property type="match status" value="1"/>
</dbReference>
<accession>A0A848DIZ5</accession>
<dbReference type="Gene3D" id="2.40.128.110">
    <property type="entry name" value="Lipid/polyisoprenoid-binding, YceI-like"/>
    <property type="match status" value="1"/>
</dbReference>
<evidence type="ECO:0000313" key="3">
    <source>
        <dbReference type="EMBL" id="NMH92506.1"/>
    </source>
</evidence>
<comment type="similarity">
    <text evidence="1">Belongs to the UPF0312 family.</text>
</comment>
<sequence>MPIPLTGGLLSGQVRDAEGRPLPGAEISVFDRSSRRVAHADSDPFGYFCAAVVPGEYRVRAEAGGYQSVTDMVEVDWGKHAQLGEVVMAPDDTQQPPMPGVYDIDLDHSAVRFVARHIALSKVYGQFNEFRGQIQIAESFEDSHVEVVIEAASVDTNVPVRDAHLRSPDFLDVERFPQLRFSSTRFSRRGGNKWLIDGELTLHGLTSDVQLDTTFLGMQEWAGIRAGAIATTELHREHFTLNWQQTIARGLPVVGSTIAITLDVQGILKGSGTHRTG</sequence>
<dbReference type="Pfam" id="PF13620">
    <property type="entry name" value="CarboxypepD_reg"/>
    <property type="match status" value="1"/>
</dbReference>
<dbReference type="EMBL" id="JAAXKZ010000041">
    <property type="protein sequence ID" value="NMH92506.1"/>
    <property type="molecule type" value="Genomic_DNA"/>
</dbReference>
<feature type="domain" description="Lipid/polyisoprenoid-binding YceI-like" evidence="2">
    <location>
        <begin position="101"/>
        <end position="267"/>
    </location>
</feature>
<dbReference type="PANTHER" id="PTHR34406:SF1">
    <property type="entry name" value="PROTEIN YCEI"/>
    <property type="match status" value="1"/>
</dbReference>
<dbReference type="Gene3D" id="2.60.40.1120">
    <property type="entry name" value="Carboxypeptidase-like, regulatory domain"/>
    <property type="match status" value="1"/>
</dbReference>